<feature type="compositionally biased region" description="Polar residues" evidence="1">
    <location>
        <begin position="57"/>
        <end position="73"/>
    </location>
</feature>
<feature type="compositionally biased region" description="Polar residues" evidence="1">
    <location>
        <begin position="127"/>
        <end position="145"/>
    </location>
</feature>
<reference evidence="2" key="1">
    <citation type="submission" date="2022-03" db="EMBL/GenBank/DDBJ databases">
        <authorList>
            <person name="Martin C."/>
        </authorList>
    </citation>
    <scope>NUCLEOTIDE SEQUENCE</scope>
</reference>
<protein>
    <submittedName>
        <fullName evidence="2">Uncharacterized protein</fullName>
    </submittedName>
</protein>
<accession>A0A8J1TU26</accession>
<proteinExistence type="predicted"/>
<feature type="non-terminal residue" evidence="2">
    <location>
        <position position="1"/>
    </location>
</feature>
<dbReference type="Proteomes" id="UP000749559">
    <property type="component" value="Unassembled WGS sequence"/>
</dbReference>
<dbReference type="EMBL" id="CAIIXF020000003">
    <property type="protein sequence ID" value="CAH1779229.1"/>
    <property type="molecule type" value="Genomic_DNA"/>
</dbReference>
<evidence type="ECO:0000256" key="1">
    <source>
        <dbReference type="SAM" id="MobiDB-lite"/>
    </source>
</evidence>
<organism evidence="2 3">
    <name type="scientific">Owenia fusiformis</name>
    <name type="common">Polychaete worm</name>
    <dbReference type="NCBI Taxonomy" id="6347"/>
    <lineage>
        <taxon>Eukaryota</taxon>
        <taxon>Metazoa</taxon>
        <taxon>Spiralia</taxon>
        <taxon>Lophotrochozoa</taxon>
        <taxon>Annelida</taxon>
        <taxon>Polychaeta</taxon>
        <taxon>Sedentaria</taxon>
        <taxon>Canalipalpata</taxon>
        <taxon>Sabellida</taxon>
        <taxon>Oweniida</taxon>
        <taxon>Oweniidae</taxon>
        <taxon>Owenia</taxon>
    </lineage>
</organism>
<feature type="compositionally biased region" description="Low complexity" evidence="1">
    <location>
        <begin position="77"/>
        <end position="90"/>
    </location>
</feature>
<gene>
    <name evidence="2" type="ORF">OFUS_LOCUS6057</name>
</gene>
<sequence length="162" mass="17808">GIIVTVLAMLKTNCCCDGFLYGCRRHRKRKINHEEDETDEEYENDDIDSEDKPVYNNRKSSTINLISGQTTGFDNKPITSPSAISSSTTSKGHRTIQNWYSNKNGFLSILPSRSSRRISVAEPNDAGSYSASNSPRGSTVSVLHSPRSVASMSSVELTDVDV</sequence>
<keyword evidence="3" id="KW-1185">Reference proteome</keyword>
<comment type="caution">
    <text evidence="2">The sequence shown here is derived from an EMBL/GenBank/DDBJ whole genome shotgun (WGS) entry which is preliminary data.</text>
</comment>
<feature type="region of interest" description="Disordered" evidence="1">
    <location>
        <begin position="35"/>
        <end position="93"/>
    </location>
</feature>
<name>A0A8J1TU26_OWEFU</name>
<evidence type="ECO:0000313" key="2">
    <source>
        <dbReference type="EMBL" id="CAH1779229.1"/>
    </source>
</evidence>
<evidence type="ECO:0000313" key="3">
    <source>
        <dbReference type="Proteomes" id="UP000749559"/>
    </source>
</evidence>
<feature type="compositionally biased region" description="Acidic residues" evidence="1">
    <location>
        <begin position="35"/>
        <end position="49"/>
    </location>
</feature>
<dbReference type="AlphaFoldDB" id="A0A8J1TU26"/>
<feature type="region of interest" description="Disordered" evidence="1">
    <location>
        <begin position="121"/>
        <end position="145"/>
    </location>
</feature>